<keyword evidence="2" id="KW-0812">Transmembrane</keyword>
<dbReference type="Pfam" id="PF03109">
    <property type="entry name" value="ABC1"/>
    <property type="match status" value="1"/>
</dbReference>
<dbReference type="SUPFAM" id="SSF56112">
    <property type="entry name" value="Protein kinase-like (PK-like)"/>
    <property type="match status" value="1"/>
</dbReference>
<dbReference type="EMBL" id="JBHUEO010000062">
    <property type="protein sequence ID" value="MFD1708174.1"/>
    <property type="molecule type" value="Genomic_DNA"/>
</dbReference>
<name>A0ABW4KLG3_9BACI</name>
<dbReference type="InterPro" id="IPR004147">
    <property type="entry name" value="ABC1_dom"/>
</dbReference>
<dbReference type="PROSITE" id="PS50011">
    <property type="entry name" value="PROTEIN_KINASE_DOM"/>
    <property type="match status" value="1"/>
</dbReference>
<dbReference type="InterPro" id="IPR011009">
    <property type="entry name" value="Kinase-like_dom_sf"/>
</dbReference>
<evidence type="ECO:0000259" key="3">
    <source>
        <dbReference type="PROSITE" id="PS50011"/>
    </source>
</evidence>
<dbReference type="CDD" id="cd05121">
    <property type="entry name" value="ABC1_ADCK3-like"/>
    <property type="match status" value="1"/>
</dbReference>
<feature type="transmembrane region" description="Helical" evidence="2">
    <location>
        <begin position="495"/>
        <end position="517"/>
    </location>
</feature>
<keyword evidence="2" id="KW-0472">Membrane</keyword>
<dbReference type="Proteomes" id="UP001597301">
    <property type="component" value="Unassembled WGS sequence"/>
</dbReference>
<dbReference type="PANTHER" id="PTHR10566:SF113">
    <property type="entry name" value="PROTEIN ACTIVITY OF BC1 COMPLEX KINASE 7, CHLOROPLASTIC"/>
    <property type="match status" value="1"/>
</dbReference>
<dbReference type="PANTHER" id="PTHR10566">
    <property type="entry name" value="CHAPERONE-ACTIVITY OF BC1 COMPLEX CABC1 -RELATED"/>
    <property type="match status" value="1"/>
</dbReference>
<keyword evidence="5" id="KW-1185">Reference proteome</keyword>
<gene>
    <name evidence="4" type="ORF">ACFSCZ_15750</name>
</gene>
<dbReference type="GO" id="GO:0016301">
    <property type="term" value="F:kinase activity"/>
    <property type="evidence" value="ECO:0007669"/>
    <property type="project" value="UniProtKB-KW"/>
</dbReference>
<sequence>MLRRMKHTQRYQEIMNVFLKNGLSHFLFRLGLVDRSKKARDEGENVNAKDLGTRLCTALQDLGPTFIKLGQIASSRRDMIPEEIASELEKLQDDVQSFSCEEVADIIELELGEPVDRLFMDFNQTPLATASIGQVHAAKLYTSEEVVVKIQRPDIQSMIDTDLEILLDLARGIEKRLEWAKRYRIREMLEEFSNSLRNELDYEWEGRNGERIAKQFLHNPGVHIPKIYWDYSTKKVLTQEMIRGVKITHIDELEQKGYDRKIVAERLADSMFTQVLEHGFYHGDPHPGNIYVLPRNVVAYLDFGMVGQLREEMKNYFVSLFIHLRQGSSSGMIKTFKDMDLLDEDTSVAELKYDLDHLIHKYYDASLSEMSIGAALTDVFSVAYRHRVRIPSEMVILGKSILTMEEILYTLDPDFSIMKAVEPFSEKLFKQRYDPRNILRKSFDEMVETIDIFLELPKDLKDITTNVKKGRMRLDINIKELQTFLQRLDKISNRLSFSIILLSFSILMVGLIIGTAIADKSALLFRMPVIEIGSIIAGLMFLFMIFSIFRSGRM</sequence>
<feature type="transmembrane region" description="Helical" evidence="2">
    <location>
        <begin position="529"/>
        <end position="549"/>
    </location>
</feature>
<evidence type="ECO:0000313" key="4">
    <source>
        <dbReference type="EMBL" id="MFD1708174.1"/>
    </source>
</evidence>
<comment type="caution">
    <text evidence="4">The sequence shown here is derived from an EMBL/GenBank/DDBJ whole genome shotgun (WGS) entry which is preliminary data.</text>
</comment>
<dbReference type="RefSeq" id="WP_380775165.1">
    <property type="nucleotide sequence ID" value="NZ_JBHUEO010000062.1"/>
</dbReference>
<evidence type="ECO:0000313" key="5">
    <source>
        <dbReference type="Proteomes" id="UP001597301"/>
    </source>
</evidence>
<dbReference type="InterPro" id="IPR050154">
    <property type="entry name" value="UbiB_kinase"/>
</dbReference>
<accession>A0ABW4KLG3</accession>
<keyword evidence="4" id="KW-0418">Kinase</keyword>
<comment type="similarity">
    <text evidence="1">Belongs to the protein kinase superfamily. ADCK protein kinase family.</text>
</comment>
<evidence type="ECO:0000256" key="2">
    <source>
        <dbReference type="SAM" id="Phobius"/>
    </source>
</evidence>
<proteinExistence type="inferred from homology"/>
<protein>
    <submittedName>
        <fullName evidence="4">ABC1 kinase family protein</fullName>
    </submittedName>
</protein>
<reference evidence="5" key="1">
    <citation type="journal article" date="2019" name="Int. J. Syst. Evol. Microbiol.">
        <title>The Global Catalogue of Microorganisms (GCM) 10K type strain sequencing project: providing services to taxonomists for standard genome sequencing and annotation.</title>
        <authorList>
            <consortium name="The Broad Institute Genomics Platform"/>
            <consortium name="The Broad Institute Genome Sequencing Center for Infectious Disease"/>
            <person name="Wu L."/>
            <person name="Ma J."/>
        </authorList>
    </citation>
    <scope>NUCLEOTIDE SEQUENCE [LARGE SCALE GENOMIC DNA]</scope>
    <source>
        <strain evidence="5">CGMCC 1.12295</strain>
    </source>
</reference>
<feature type="domain" description="Protein kinase" evidence="3">
    <location>
        <begin position="121"/>
        <end position="454"/>
    </location>
</feature>
<evidence type="ECO:0000256" key="1">
    <source>
        <dbReference type="ARBA" id="ARBA00009670"/>
    </source>
</evidence>
<organism evidence="4 5">
    <name type="scientific">Siminovitchia sediminis</name>
    <dbReference type="NCBI Taxonomy" id="1274353"/>
    <lineage>
        <taxon>Bacteria</taxon>
        <taxon>Bacillati</taxon>
        <taxon>Bacillota</taxon>
        <taxon>Bacilli</taxon>
        <taxon>Bacillales</taxon>
        <taxon>Bacillaceae</taxon>
        <taxon>Siminovitchia</taxon>
    </lineage>
</organism>
<keyword evidence="4" id="KW-0808">Transferase</keyword>
<dbReference type="InterPro" id="IPR000719">
    <property type="entry name" value="Prot_kinase_dom"/>
</dbReference>
<keyword evidence="2" id="KW-1133">Transmembrane helix</keyword>